<keyword evidence="3" id="KW-1185">Reference proteome</keyword>
<evidence type="ECO:0008006" key="4">
    <source>
        <dbReference type="Google" id="ProtNLM"/>
    </source>
</evidence>
<name>A0A370UAI6_9GAMM</name>
<accession>A0A370UAI6</accession>
<gene>
    <name evidence="2" type="ORF">DN730_04015</name>
</gene>
<organism evidence="2 3">
    <name type="scientific">Marinomonas piezotolerans</name>
    <dbReference type="NCBI Taxonomy" id="2213058"/>
    <lineage>
        <taxon>Bacteria</taxon>
        <taxon>Pseudomonadati</taxon>
        <taxon>Pseudomonadota</taxon>
        <taxon>Gammaproteobacteria</taxon>
        <taxon>Oceanospirillales</taxon>
        <taxon>Oceanospirillaceae</taxon>
        <taxon>Marinomonas</taxon>
    </lineage>
</organism>
<evidence type="ECO:0000313" key="2">
    <source>
        <dbReference type="EMBL" id="RDL44790.1"/>
    </source>
</evidence>
<dbReference type="OrthoDB" id="9342527at2"/>
<feature type="chain" id="PRO_5016604246" description="DUF3078 domain-containing protein" evidence="1">
    <location>
        <begin position="27"/>
        <end position="324"/>
    </location>
</feature>
<reference evidence="2 3" key="1">
    <citation type="submission" date="2018-06" db="EMBL/GenBank/DDBJ databases">
        <title>Marinomonas sp. YLB-05 draft genome sequence.</title>
        <authorList>
            <person name="Yu L."/>
            <person name="Tang X."/>
        </authorList>
    </citation>
    <scope>NUCLEOTIDE SEQUENCE [LARGE SCALE GENOMIC DNA]</scope>
    <source>
        <strain evidence="2 3">YLB-05</strain>
    </source>
</reference>
<proteinExistence type="predicted"/>
<dbReference type="EMBL" id="QKRA01000002">
    <property type="protein sequence ID" value="RDL44790.1"/>
    <property type="molecule type" value="Genomic_DNA"/>
</dbReference>
<dbReference type="RefSeq" id="WP_115466829.1">
    <property type="nucleotide sequence ID" value="NZ_QKRA01000002.1"/>
</dbReference>
<feature type="signal peptide" evidence="1">
    <location>
        <begin position="1"/>
        <end position="26"/>
    </location>
</feature>
<dbReference type="AlphaFoldDB" id="A0A370UAI6"/>
<dbReference type="Proteomes" id="UP000254326">
    <property type="component" value="Unassembled WGS sequence"/>
</dbReference>
<evidence type="ECO:0000313" key="3">
    <source>
        <dbReference type="Proteomes" id="UP000254326"/>
    </source>
</evidence>
<protein>
    <recommendedName>
        <fullName evidence="4">DUF3078 domain-containing protein</fullName>
    </recommendedName>
</protein>
<evidence type="ECO:0000256" key="1">
    <source>
        <dbReference type="SAM" id="SignalP"/>
    </source>
</evidence>
<comment type="caution">
    <text evidence="2">The sequence shown here is derived from an EMBL/GenBank/DDBJ whole genome shotgun (WGS) entry which is preliminary data.</text>
</comment>
<keyword evidence="1" id="KW-0732">Signal</keyword>
<sequence>MSLYKGSMYQKSALSILLFASVQSYGAEQSSKATSDLLSEEWWISTHEVVSKRVGSWSNGLDSFFSGRRDQVANQSFVSMQFGSLIEEEEGVSGFFNLDTRIRLPNTEDRLSLVIETNGDQLTQDNQVNENEAGQNIIESASTTRFSTALRYIKKEWNANVDAGVLLDMPMDPFVRVKLKQTHQTNDWLLTQSESLFSYYSQGNGGRYAISANRRINESLGFNADLGITHLDSESETYWRENIYINQALSSQSKIRYQVSYLQSGWPEPSSDSFLYFIQYQRLLYENWLIGVVKPQISHSRDNDYEAAASLTLSLEVLLGQEYL</sequence>